<sequence length="171" mass="18894">MTLRRIIRAGRELALLSTVERLLSEYPEYTALLTVRKAMDADVCTRKPHDMTSRFLNAKDTIYQVDLGRLSAVQDFSSTVAKGVEANHFGVTNIAHVALVLRLIGIFSPDGDCVTLISSDAHHPGKNPTERIPPVVPKYLDLLVKPKPTTEGDTFGLDYQRYANSKLALTA</sequence>
<comment type="caution">
    <text evidence="1">The sequence shown here is derived from an EMBL/GenBank/DDBJ whole genome shotgun (WGS) entry which is preliminary data.</text>
</comment>
<dbReference type="AlphaFoldDB" id="A0A4Q4TWK3"/>
<name>A0A4Q4TWK3_9PEZI</name>
<dbReference type="OrthoDB" id="191139at2759"/>
<evidence type="ECO:0000313" key="1">
    <source>
        <dbReference type="EMBL" id="RYP11248.1"/>
    </source>
</evidence>
<dbReference type="Proteomes" id="UP000293360">
    <property type="component" value="Unassembled WGS sequence"/>
</dbReference>
<dbReference type="EMBL" id="QJNU01000004">
    <property type="protein sequence ID" value="RYP11248.1"/>
    <property type="molecule type" value="Genomic_DNA"/>
</dbReference>
<organism evidence="1 2">
    <name type="scientific">Monosporascus ibericus</name>
    <dbReference type="NCBI Taxonomy" id="155417"/>
    <lineage>
        <taxon>Eukaryota</taxon>
        <taxon>Fungi</taxon>
        <taxon>Dikarya</taxon>
        <taxon>Ascomycota</taxon>
        <taxon>Pezizomycotina</taxon>
        <taxon>Sordariomycetes</taxon>
        <taxon>Xylariomycetidae</taxon>
        <taxon>Xylariales</taxon>
        <taxon>Xylariales incertae sedis</taxon>
        <taxon>Monosporascus</taxon>
    </lineage>
</organism>
<keyword evidence="2" id="KW-1185">Reference proteome</keyword>
<dbReference type="STRING" id="155417.A0A4Q4TWK3"/>
<proteinExistence type="predicted"/>
<evidence type="ECO:0000313" key="2">
    <source>
        <dbReference type="Proteomes" id="UP000293360"/>
    </source>
</evidence>
<accession>A0A4Q4TWK3</accession>
<reference evidence="1 2" key="1">
    <citation type="submission" date="2018-06" db="EMBL/GenBank/DDBJ databases">
        <title>Complete Genomes of Monosporascus.</title>
        <authorList>
            <person name="Robinson A.J."/>
            <person name="Natvig D.O."/>
        </authorList>
    </citation>
    <scope>NUCLEOTIDE SEQUENCE [LARGE SCALE GENOMIC DNA]</scope>
    <source>
        <strain evidence="1 2">CBS 110550</strain>
    </source>
</reference>
<gene>
    <name evidence="1" type="ORF">DL764_000204</name>
</gene>
<protein>
    <submittedName>
        <fullName evidence="1">Uncharacterized protein</fullName>
    </submittedName>
</protein>